<dbReference type="EMBL" id="CP015622">
    <property type="protein sequence ID" value="ANE04700.1"/>
    <property type="molecule type" value="Genomic_DNA"/>
</dbReference>
<gene>
    <name evidence="1" type="ORF">ccrud_11130</name>
</gene>
<dbReference type="RefSeq" id="WP_066567619.1">
    <property type="nucleotide sequence ID" value="NZ_CP015622.1"/>
</dbReference>
<keyword evidence="2" id="KW-1185">Reference proteome</keyword>
<proteinExistence type="predicted"/>
<accession>A0A172QVP3</accession>
<protein>
    <submittedName>
        <fullName evidence="1">Uncharacterized protein</fullName>
    </submittedName>
</protein>
<dbReference type="Proteomes" id="UP000076929">
    <property type="component" value="Chromosome"/>
</dbReference>
<reference evidence="1 2" key="1">
    <citation type="submission" date="2016-05" db="EMBL/GenBank/DDBJ databases">
        <title>Complete genome sequence of Corynebacterium crudilactis, a new Corynebacterium species isolated from raw cow's milk.</title>
        <authorList>
            <person name="Christian R."/>
            <person name="Zimmermann J."/>
            <person name="Lipski A."/>
            <person name="Kalinowski J."/>
        </authorList>
    </citation>
    <scope>NUCLEOTIDE SEQUENCE [LARGE SCALE GENOMIC DNA]</scope>
    <source>
        <strain evidence="1 2">JZ16</strain>
    </source>
</reference>
<evidence type="ECO:0000313" key="1">
    <source>
        <dbReference type="EMBL" id="ANE04700.1"/>
    </source>
</evidence>
<name>A0A172QVP3_9CORY</name>
<dbReference type="AlphaFoldDB" id="A0A172QVP3"/>
<organism evidence="1 2">
    <name type="scientific">Corynebacterium crudilactis</name>
    <dbReference type="NCBI Taxonomy" id="1652495"/>
    <lineage>
        <taxon>Bacteria</taxon>
        <taxon>Bacillati</taxon>
        <taxon>Actinomycetota</taxon>
        <taxon>Actinomycetes</taxon>
        <taxon>Mycobacteriales</taxon>
        <taxon>Corynebacteriaceae</taxon>
        <taxon>Corynebacterium</taxon>
    </lineage>
</organism>
<evidence type="ECO:0000313" key="2">
    <source>
        <dbReference type="Proteomes" id="UP000076929"/>
    </source>
</evidence>
<dbReference type="OrthoDB" id="4412448at2"/>
<dbReference type="KEGG" id="ccjz:ccrud_11130"/>
<sequence length="116" mass="13713">MQLLNLPLWEITNLNTLEQHQSYIRLRLHEEIVVAECTIYELLWFFGIKDAATLQEQFVIWHDMGALVWNAQEHIHQETIPFADYFESSRIQTERTSHPTPYTESGAFFFGAKKEI</sequence>